<feature type="compositionally biased region" description="Gly residues" evidence="10">
    <location>
        <begin position="946"/>
        <end position="955"/>
    </location>
</feature>
<dbReference type="AlphaFoldDB" id="A0A163KP85"/>
<keyword evidence="4 9" id="KW-0507">mRNA processing</keyword>
<dbReference type="InterPro" id="IPR017151">
    <property type="entry name" value="Xrn2/3/4"/>
</dbReference>
<dbReference type="PANTHER" id="PTHR12341:SF41">
    <property type="entry name" value="5'-3' EXORIBONUCLEASE 2"/>
    <property type="match status" value="1"/>
</dbReference>
<dbReference type="EC" id="3.1.13.-" evidence="9"/>
<dbReference type="STRING" id="4829.A0A163KP85"/>
<evidence type="ECO:0000256" key="10">
    <source>
        <dbReference type="SAM" id="MobiDB-lite"/>
    </source>
</evidence>
<accession>A0A163KP85</accession>
<keyword evidence="5 9" id="KW-0540">Nuclease</keyword>
<dbReference type="OrthoDB" id="372487at2759"/>
<feature type="region of interest" description="Disordered" evidence="10">
    <location>
        <begin position="542"/>
        <end position="586"/>
    </location>
</feature>
<evidence type="ECO:0000256" key="7">
    <source>
        <dbReference type="ARBA" id="ARBA00022839"/>
    </source>
</evidence>
<evidence type="ECO:0000256" key="4">
    <source>
        <dbReference type="ARBA" id="ARBA00022664"/>
    </source>
</evidence>
<dbReference type="Gene3D" id="1.25.40.1050">
    <property type="match status" value="1"/>
</dbReference>
<dbReference type="InterPro" id="IPR004859">
    <property type="entry name" value="Xrn1_N"/>
</dbReference>
<comment type="subcellular location">
    <subcellularLocation>
        <location evidence="1">Nucleus</location>
    </subcellularLocation>
</comment>
<evidence type="ECO:0000313" key="14">
    <source>
        <dbReference type="Proteomes" id="UP000078561"/>
    </source>
</evidence>
<comment type="function">
    <text evidence="9">Possesses 5'-&gt;3' exoribonuclease activity. May promote termination of transcription by RNA polymerase II.</text>
</comment>
<evidence type="ECO:0000259" key="12">
    <source>
        <dbReference type="Pfam" id="PF17846"/>
    </source>
</evidence>
<dbReference type="GO" id="GO:0003723">
    <property type="term" value="F:RNA binding"/>
    <property type="evidence" value="ECO:0007669"/>
    <property type="project" value="TreeGrafter"/>
</dbReference>
<dbReference type="EMBL" id="LT555165">
    <property type="protein sequence ID" value="SAM09723.1"/>
    <property type="molecule type" value="Genomic_DNA"/>
</dbReference>
<dbReference type="GO" id="GO:0005634">
    <property type="term" value="C:nucleus"/>
    <property type="evidence" value="ECO:0007669"/>
    <property type="project" value="UniProtKB-SubCell"/>
</dbReference>
<dbReference type="FunFam" id="1.25.40.1050:FF:000002">
    <property type="entry name" value="5'-3' exoribonuclease"/>
    <property type="match status" value="1"/>
</dbReference>
<feature type="compositionally biased region" description="Gly residues" evidence="10">
    <location>
        <begin position="982"/>
        <end position="996"/>
    </location>
</feature>
<dbReference type="GO" id="GO:0006353">
    <property type="term" value="P:DNA-templated transcription termination"/>
    <property type="evidence" value="ECO:0007669"/>
    <property type="project" value="UniProtKB-KW"/>
</dbReference>
<evidence type="ECO:0000256" key="9">
    <source>
        <dbReference type="PIRNR" id="PIRNR037239"/>
    </source>
</evidence>
<evidence type="ECO:0000256" key="1">
    <source>
        <dbReference type="ARBA" id="ARBA00004123"/>
    </source>
</evidence>
<organism evidence="13">
    <name type="scientific">Absidia glauca</name>
    <name type="common">Pin mould</name>
    <dbReference type="NCBI Taxonomy" id="4829"/>
    <lineage>
        <taxon>Eukaryota</taxon>
        <taxon>Fungi</taxon>
        <taxon>Fungi incertae sedis</taxon>
        <taxon>Mucoromycota</taxon>
        <taxon>Mucoromycotina</taxon>
        <taxon>Mucoromycetes</taxon>
        <taxon>Mucorales</taxon>
        <taxon>Cunninghamellaceae</taxon>
        <taxon>Absidia</taxon>
    </lineage>
</organism>
<feature type="region of interest" description="Disordered" evidence="10">
    <location>
        <begin position="939"/>
        <end position="1088"/>
    </location>
</feature>
<evidence type="ECO:0000256" key="6">
    <source>
        <dbReference type="ARBA" id="ARBA00022801"/>
    </source>
</evidence>
<feature type="compositionally biased region" description="Acidic residues" evidence="10">
    <location>
        <begin position="570"/>
        <end position="586"/>
    </location>
</feature>
<evidence type="ECO:0000256" key="5">
    <source>
        <dbReference type="ARBA" id="ARBA00022722"/>
    </source>
</evidence>
<sequence>MGVPAFFRWLAEKFPKVSSRVYEEHGKTIDGVYVPVDTTQPNPNDEEFDNLYLDMNGIIHPCCHPEDKPAPSTEDEMIVDIFAYIDRIVNMVRPRKLLYMAIGMYESSEKPPYGVAPRAKMNQQRSRRFRAAQLADIEKQAADKVRTDLAAIGQEDQLPDKKANRFDSNCITPGTPFMAHLAFCLRYYIAEKQNNDPLWKNLKVILSDATVPGEGEHKVMEFIRVQRSRPEHNPNTSHVMYGLDADLIMLALGTHEPHFKVLREDVNVQQSNKKNCEICHKPGHSAVDCRVNAQASAAAGRDVDLSTFEKSAAEEKERQAQAKPYVFLHVNVLRNYLEHALRFDIPGLEFDFERAVDDWVFMCFFVGNDFLPHLPSLEIREGAISTLSLLWKQIMPVMGGYMTHNGKVDLKRVQILVTELGKMEDTIFTERRDKDERRKRNNKRRKLENEKRQKHHHHAQQPPQTTPEFTFADFAAAPVNNPNAAISNVDVVRNRAALRMAGSAANQSAAASLKAQLMNNENNQSAAAALKAQLMNNGGDEVMTGATSDTPTDDNTMGEERGMKRKADNDLEAEDEEDEQVDDDMPDTAEGTDLVAQGKAILDKVAADKKAKDDAAMEREPDDAVRLWETGWKERYYSLKFGFRPEDREEISDVVKSYCEGLCWVFAYYYKGCVSWSWYYPYHYAPMASDFVNIDSFDIKFELSQPFKPFEQLMGVLPAASRSHIPTPFHHLMTNADSPIIDFYPTEFDVDMDGKKWEWQGVVKLPFIDTKRLLDAMNEVYDQLTEEEQARNSTGPSYLYISESHKAYDFVSTVYAKRNTDEHLKLDGRLTDGLTGQVDKDDECIPRSTFRSPLPNHGLEDIANDRSISTVYMLPDLPADHIFFTSLLRNVKLDANPLNYEDLRFATFEKIDQRRSRYNQGWTPQIQHMEEYREYNNAYPQRGRGRGGARGGRGGYQDNHYSYNNQHYNQNGNYQQQDYGYSRGGGRGGYNQGRGGNYSQPRGGYQQSYGGYQQPAHPQQGYYQQQQQQGYSRGGYNQGRGGYQNQHGGGYSHGHRGGYSNNQQGYRGRGGGGHPSGYSANRGHSYGQ</sequence>
<dbReference type="InterPro" id="IPR041412">
    <property type="entry name" value="Xrn1_helical"/>
</dbReference>
<feature type="compositionally biased region" description="Low complexity" evidence="10">
    <location>
        <begin position="956"/>
        <end position="981"/>
    </location>
</feature>
<feature type="region of interest" description="Disordered" evidence="10">
    <location>
        <begin position="431"/>
        <end position="466"/>
    </location>
</feature>
<keyword evidence="3" id="KW-0805">Transcription regulation</keyword>
<evidence type="ECO:0000256" key="3">
    <source>
        <dbReference type="ARBA" id="ARBA00022472"/>
    </source>
</evidence>
<evidence type="ECO:0000256" key="2">
    <source>
        <dbReference type="ARBA" id="ARBA00006994"/>
    </source>
</evidence>
<dbReference type="PANTHER" id="PTHR12341">
    <property type="entry name" value="5'-&gt;3' EXORIBONUCLEASE"/>
    <property type="match status" value="1"/>
</dbReference>
<protein>
    <recommendedName>
        <fullName evidence="9">5'-3' exoribonuclease</fullName>
        <ecNumber evidence="9">3.1.13.-</ecNumber>
    </recommendedName>
</protein>
<dbReference type="InterPro" id="IPR027073">
    <property type="entry name" value="5_3_exoribonuclease"/>
</dbReference>
<keyword evidence="14" id="KW-1185">Reference proteome</keyword>
<name>A0A163KP85_ABSGL</name>
<feature type="domain" description="Xrn1 N-terminal" evidence="11">
    <location>
        <begin position="1"/>
        <end position="265"/>
    </location>
</feature>
<dbReference type="PIRSF" id="PIRSF037239">
    <property type="entry name" value="Exonuclease_Xrn2"/>
    <property type="match status" value="1"/>
</dbReference>
<dbReference type="Pfam" id="PF03159">
    <property type="entry name" value="XRN_N"/>
    <property type="match status" value="1"/>
</dbReference>
<dbReference type="FunFam" id="3.40.50.12390:FF:000003">
    <property type="entry name" value="5'-3' exoribonuclease"/>
    <property type="match status" value="1"/>
</dbReference>
<reference evidence="13" key="1">
    <citation type="submission" date="2016-04" db="EMBL/GenBank/DDBJ databases">
        <authorList>
            <person name="Evans L.H."/>
            <person name="Alamgir A."/>
            <person name="Owens N."/>
            <person name="Weber N.D."/>
            <person name="Virtaneva K."/>
            <person name="Barbian K."/>
            <person name="Babar A."/>
            <person name="Rosenke K."/>
        </authorList>
    </citation>
    <scope>NUCLEOTIDE SEQUENCE [LARGE SCALE GENOMIC DNA]</scope>
    <source>
        <strain evidence="13">CBS 101.48</strain>
    </source>
</reference>
<keyword evidence="6 9" id="KW-0378">Hydrolase</keyword>
<feature type="compositionally biased region" description="Low complexity" evidence="10">
    <location>
        <begin position="997"/>
        <end position="1031"/>
    </location>
</feature>
<dbReference type="InParanoid" id="A0A163KP85"/>
<dbReference type="Gene3D" id="3.40.50.12390">
    <property type="match status" value="2"/>
</dbReference>
<proteinExistence type="inferred from homology"/>
<feature type="compositionally biased region" description="Polar residues" evidence="10">
    <location>
        <begin position="545"/>
        <end position="555"/>
    </location>
</feature>
<feature type="compositionally biased region" description="Basic and acidic residues" evidence="10">
    <location>
        <begin position="558"/>
        <end position="569"/>
    </location>
</feature>
<feature type="compositionally biased region" description="Gly residues" evidence="10">
    <location>
        <begin position="1032"/>
        <end position="1052"/>
    </location>
</feature>
<keyword evidence="8" id="KW-0539">Nucleus</keyword>
<gene>
    <name evidence="13" type="primary">ABSGL_15424.1 scaffold 16614</name>
</gene>
<comment type="similarity">
    <text evidence="2 9">Belongs to the 5'-3' exonuclease family. XRN2/RAT1 subfamily.</text>
</comment>
<dbReference type="FunCoup" id="A0A163KP85">
    <property type="interactions" value="1147"/>
</dbReference>
<evidence type="ECO:0000259" key="11">
    <source>
        <dbReference type="Pfam" id="PF03159"/>
    </source>
</evidence>
<dbReference type="GO" id="GO:0000956">
    <property type="term" value="P:nuclear-transcribed mRNA catabolic process"/>
    <property type="evidence" value="ECO:0007669"/>
    <property type="project" value="TreeGrafter"/>
</dbReference>
<keyword evidence="3" id="KW-0804">Transcription</keyword>
<dbReference type="GO" id="GO:0006397">
    <property type="term" value="P:mRNA processing"/>
    <property type="evidence" value="ECO:0007669"/>
    <property type="project" value="UniProtKB-UniRule"/>
</dbReference>
<feature type="compositionally biased region" description="Basic residues" evidence="10">
    <location>
        <begin position="439"/>
        <end position="459"/>
    </location>
</feature>
<dbReference type="GO" id="GO:0004534">
    <property type="term" value="F:5'-3' RNA exonuclease activity"/>
    <property type="evidence" value="ECO:0007669"/>
    <property type="project" value="UniProtKB-UniRule"/>
</dbReference>
<keyword evidence="3" id="KW-0806">Transcription termination</keyword>
<dbReference type="Pfam" id="PF17846">
    <property type="entry name" value="XRN_M"/>
    <property type="match status" value="1"/>
</dbReference>
<feature type="domain" description="Xrn1 helical" evidence="12">
    <location>
        <begin position="350"/>
        <end position="902"/>
    </location>
</feature>
<evidence type="ECO:0000256" key="8">
    <source>
        <dbReference type="ARBA" id="ARBA00023242"/>
    </source>
</evidence>
<dbReference type="Proteomes" id="UP000078561">
    <property type="component" value="Unassembled WGS sequence"/>
</dbReference>
<evidence type="ECO:0000313" key="13">
    <source>
        <dbReference type="EMBL" id="SAM09723.1"/>
    </source>
</evidence>
<dbReference type="CDD" id="cd18673">
    <property type="entry name" value="PIN_XRN1-2-like"/>
    <property type="match status" value="1"/>
</dbReference>
<dbReference type="OMA" id="ITHDMVV"/>
<keyword evidence="7 9" id="KW-0269">Exonuclease</keyword>